<dbReference type="InterPro" id="IPR050766">
    <property type="entry name" value="Bact_Lucif_Oxidored"/>
</dbReference>
<keyword evidence="4" id="KW-1185">Reference proteome</keyword>
<evidence type="ECO:0000313" key="3">
    <source>
        <dbReference type="EMBL" id="GGF22057.1"/>
    </source>
</evidence>
<gene>
    <name evidence="3" type="ORF">GCM10011399_14700</name>
</gene>
<dbReference type="GO" id="GO:0005829">
    <property type="term" value="C:cytosol"/>
    <property type="evidence" value="ECO:0007669"/>
    <property type="project" value="TreeGrafter"/>
</dbReference>
<name>A0A917EVU1_9MICO</name>
<proteinExistence type="predicted"/>
<dbReference type="Proteomes" id="UP000598775">
    <property type="component" value="Unassembled WGS sequence"/>
</dbReference>
<dbReference type="InterPro" id="IPR011251">
    <property type="entry name" value="Luciferase-like_dom"/>
</dbReference>
<dbReference type="PANTHER" id="PTHR30137:SF15">
    <property type="entry name" value="BLL6902 PROTEIN"/>
    <property type="match status" value="1"/>
</dbReference>
<dbReference type="Gene3D" id="3.20.20.30">
    <property type="entry name" value="Luciferase-like domain"/>
    <property type="match status" value="1"/>
</dbReference>
<dbReference type="InterPro" id="IPR036661">
    <property type="entry name" value="Luciferase-like_sf"/>
</dbReference>
<organism evidence="3 4">
    <name type="scientific">Subtercola lobariae</name>
    <dbReference type="NCBI Taxonomy" id="1588641"/>
    <lineage>
        <taxon>Bacteria</taxon>
        <taxon>Bacillati</taxon>
        <taxon>Actinomycetota</taxon>
        <taxon>Actinomycetes</taxon>
        <taxon>Micrococcales</taxon>
        <taxon>Microbacteriaceae</taxon>
        <taxon>Subtercola</taxon>
    </lineage>
</organism>
<dbReference type="RefSeq" id="WP_203585871.1">
    <property type="nucleotide sequence ID" value="NZ_BMGP01000002.1"/>
</dbReference>
<dbReference type="EMBL" id="BMGP01000002">
    <property type="protein sequence ID" value="GGF22057.1"/>
    <property type="molecule type" value="Genomic_DNA"/>
</dbReference>
<comment type="caution">
    <text evidence="3">The sequence shown here is derived from an EMBL/GenBank/DDBJ whole genome shotgun (WGS) entry which is preliminary data.</text>
</comment>
<dbReference type="AlphaFoldDB" id="A0A917EVU1"/>
<dbReference type="SUPFAM" id="SSF51679">
    <property type="entry name" value="Bacterial luciferase-like"/>
    <property type="match status" value="1"/>
</dbReference>
<evidence type="ECO:0000256" key="1">
    <source>
        <dbReference type="SAM" id="MobiDB-lite"/>
    </source>
</evidence>
<sequence>MSQASKFKLGFLTHVEGGASLKQSYLNAQELFIAADELGFDTGWVAQHHFSPEPNGGLGSPWTFLSNVAAKTERIHLGTAITILPLEDPLRLAEDVAVVDVLSNGRVELGVGSGYDPDAYRAFGKDIEQKRELTTAALDRLRSALAGHPLFEGGPQSKPYSPDLAANRIWQGVFSAEGARYAAAGGSNLLLNRATYGHSEPTDVVQRPWADAYLAAVAEQSGSAQSDSDGAVARRAPRVGLSRLIFTAGSREEALRSIGDGVLDSLVSMKKRSGFDLGEESLENALFRFNAFYGHPDQVIEQLSREQALPVATDLLAQFNPGKPTLDASIRALELLATEVAPALGWVRADAAASGLDVSANDAGANDLSTPDRSTPNEALATV</sequence>
<accession>A0A917EVU1</accession>
<dbReference type="GO" id="GO:0016705">
    <property type="term" value="F:oxidoreductase activity, acting on paired donors, with incorporation or reduction of molecular oxygen"/>
    <property type="evidence" value="ECO:0007669"/>
    <property type="project" value="InterPro"/>
</dbReference>
<feature type="region of interest" description="Disordered" evidence="1">
    <location>
        <begin position="361"/>
        <end position="383"/>
    </location>
</feature>
<reference evidence="3 4" key="1">
    <citation type="journal article" date="2014" name="Int. J. Syst. Evol. Microbiol.">
        <title>Complete genome sequence of Corynebacterium casei LMG S-19264T (=DSM 44701T), isolated from a smear-ripened cheese.</title>
        <authorList>
            <consortium name="US DOE Joint Genome Institute (JGI-PGF)"/>
            <person name="Walter F."/>
            <person name="Albersmeier A."/>
            <person name="Kalinowski J."/>
            <person name="Ruckert C."/>
        </authorList>
    </citation>
    <scope>NUCLEOTIDE SEQUENCE [LARGE SCALE GENOMIC DNA]</scope>
    <source>
        <strain evidence="3 4">CGMCC 1.12976</strain>
    </source>
</reference>
<dbReference type="Pfam" id="PF00296">
    <property type="entry name" value="Bac_luciferase"/>
    <property type="match status" value="1"/>
</dbReference>
<feature type="compositionally biased region" description="Polar residues" evidence="1">
    <location>
        <begin position="367"/>
        <end position="377"/>
    </location>
</feature>
<protein>
    <submittedName>
        <fullName evidence="3">Luciferase</fullName>
    </submittedName>
</protein>
<feature type="domain" description="Luciferase-like" evidence="2">
    <location>
        <begin position="12"/>
        <end position="309"/>
    </location>
</feature>
<dbReference type="PANTHER" id="PTHR30137">
    <property type="entry name" value="LUCIFERASE-LIKE MONOOXYGENASE"/>
    <property type="match status" value="1"/>
</dbReference>
<evidence type="ECO:0000313" key="4">
    <source>
        <dbReference type="Proteomes" id="UP000598775"/>
    </source>
</evidence>
<evidence type="ECO:0000259" key="2">
    <source>
        <dbReference type="Pfam" id="PF00296"/>
    </source>
</evidence>